<proteinExistence type="predicted"/>
<dbReference type="Proteomes" id="UP001341840">
    <property type="component" value="Unassembled WGS sequence"/>
</dbReference>
<feature type="region of interest" description="Disordered" evidence="1">
    <location>
        <begin position="79"/>
        <end position="123"/>
    </location>
</feature>
<evidence type="ECO:0000313" key="3">
    <source>
        <dbReference type="Proteomes" id="UP001341840"/>
    </source>
</evidence>
<evidence type="ECO:0000313" key="2">
    <source>
        <dbReference type="EMBL" id="MED6109146.1"/>
    </source>
</evidence>
<evidence type="ECO:0000256" key="1">
    <source>
        <dbReference type="SAM" id="MobiDB-lite"/>
    </source>
</evidence>
<protein>
    <submittedName>
        <fullName evidence="2">Uncharacterized protein</fullName>
    </submittedName>
</protein>
<gene>
    <name evidence="2" type="ORF">PIB30_030931</name>
</gene>
<name>A0ABU6QBL7_9FABA</name>
<keyword evidence="3" id="KW-1185">Reference proteome</keyword>
<reference evidence="2 3" key="1">
    <citation type="journal article" date="2023" name="Plants (Basel)">
        <title>Bridging the Gap: Combining Genomics and Transcriptomics Approaches to Understand Stylosanthes scabra, an Orphan Legume from the Brazilian Caatinga.</title>
        <authorList>
            <person name="Ferreira-Neto J.R.C."/>
            <person name="da Silva M.D."/>
            <person name="Binneck E."/>
            <person name="de Melo N.F."/>
            <person name="da Silva R.H."/>
            <person name="de Melo A.L.T.M."/>
            <person name="Pandolfi V."/>
            <person name="Bustamante F.O."/>
            <person name="Brasileiro-Vidal A.C."/>
            <person name="Benko-Iseppon A.M."/>
        </authorList>
    </citation>
    <scope>NUCLEOTIDE SEQUENCE [LARGE SCALE GENOMIC DNA]</scope>
    <source>
        <tissue evidence="2">Leaves</tissue>
    </source>
</reference>
<organism evidence="2 3">
    <name type="scientific">Stylosanthes scabra</name>
    <dbReference type="NCBI Taxonomy" id="79078"/>
    <lineage>
        <taxon>Eukaryota</taxon>
        <taxon>Viridiplantae</taxon>
        <taxon>Streptophyta</taxon>
        <taxon>Embryophyta</taxon>
        <taxon>Tracheophyta</taxon>
        <taxon>Spermatophyta</taxon>
        <taxon>Magnoliopsida</taxon>
        <taxon>eudicotyledons</taxon>
        <taxon>Gunneridae</taxon>
        <taxon>Pentapetalae</taxon>
        <taxon>rosids</taxon>
        <taxon>fabids</taxon>
        <taxon>Fabales</taxon>
        <taxon>Fabaceae</taxon>
        <taxon>Papilionoideae</taxon>
        <taxon>50 kb inversion clade</taxon>
        <taxon>dalbergioids sensu lato</taxon>
        <taxon>Dalbergieae</taxon>
        <taxon>Pterocarpus clade</taxon>
        <taxon>Stylosanthes</taxon>
    </lineage>
</organism>
<accession>A0ABU6QBL7</accession>
<dbReference type="EMBL" id="JASCZI010000131">
    <property type="protein sequence ID" value="MED6109146.1"/>
    <property type="molecule type" value="Genomic_DNA"/>
</dbReference>
<comment type="caution">
    <text evidence="2">The sequence shown here is derived from an EMBL/GenBank/DDBJ whole genome shotgun (WGS) entry which is preliminary data.</text>
</comment>
<sequence>MGVLKTLLKTQLKSSQLSLEGEQRRSAAAEKQAGFLAASLKTCQVDLSKATEASEYWRSEWQKLGTESRWDPKGRRIFVPQESDGEEPPLAEEVVPEQHPESTVQVSQLAAGDVAGVSGECPT</sequence>